<accession>A0A1P8KM97</accession>
<proteinExistence type="predicted"/>
<dbReference type="Proteomes" id="UP000186074">
    <property type="component" value="Chromosome"/>
</dbReference>
<dbReference type="InterPro" id="IPR035911">
    <property type="entry name" value="MurE/MurF_N"/>
</dbReference>
<dbReference type="EMBL" id="CP019070">
    <property type="protein sequence ID" value="APW65673.1"/>
    <property type="molecule type" value="Genomic_DNA"/>
</dbReference>
<dbReference type="STRING" id="1850254.LPB137_07330"/>
<evidence type="ECO:0000313" key="2">
    <source>
        <dbReference type="Proteomes" id="UP000186074"/>
    </source>
</evidence>
<dbReference type="RefSeq" id="WP_076086424.1">
    <property type="nucleotide sequence ID" value="NZ_CP019070.1"/>
</dbReference>
<dbReference type="SUPFAM" id="SSF63418">
    <property type="entry name" value="MurE/MurF N-terminal domain"/>
    <property type="match status" value="1"/>
</dbReference>
<protein>
    <submittedName>
        <fullName evidence="1">Peptidoglycan synthetase</fullName>
    </submittedName>
</protein>
<dbReference type="OrthoDB" id="5338390at2"/>
<dbReference type="AlphaFoldDB" id="A0A1P8KM97"/>
<keyword evidence="2" id="KW-1185">Reference proteome</keyword>
<dbReference type="Gene3D" id="3.40.1390.10">
    <property type="entry name" value="MurE/MurF, N-terminal domain"/>
    <property type="match status" value="1"/>
</dbReference>
<gene>
    <name evidence="1" type="ORF">LPB137_07330</name>
</gene>
<dbReference type="KEGG" id="alp:LPB137_07330"/>
<sequence>MQINSILDIIDGKLLNSPSISFIYSFKTDVNKIKEGDLFIASNLDDVQIAVQRGAFAIITESFYPIIDNEIAWIKVDNITNAIVKLLRYKLATFNLQAYFCNIVSFNLLKALSSYEKNLKFISNNFDELLSSLDDINENTILISKDIELLNKLYPNNCAFEKEKFEISNLIEHSLFETSFTYKNIYFQKIKIPSIYVEDFIRIYDFLDISDFDDSKLKNFNFFKPTFLDKNFNIVEFGKSDRFIIVQNELSLIEKEVNYLEEKFSYAKKIYLSSQDIKSIENLKEIIKKQSFNALFITGFELEQIQQALLKEEKELSLF</sequence>
<organism evidence="1 2">
    <name type="scientific">Poseidonibacter parvus</name>
    <dbReference type="NCBI Taxonomy" id="1850254"/>
    <lineage>
        <taxon>Bacteria</taxon>
        <taxon>Pseudomonadati</taxon>
        <taxon>Campylobacterota</taxon>
        <taxon>Epsilonproteobacteria</taxon>
        <taxon>Campylobacterales</taxon>
        <taxon>Arcobacteraceae</taxon>
        <taxon>Poseidonibacter</taxon>
    </lineage>
</organism>
<evidence type="ECO:0000313" key="1">
    <source>
        <dbReference type="EMBL" id="APW65673.1"/>
    </source>
</evidence>
<reference evidence="1 2" key="1">
    <citation type="submission" date="2017-01" db="EMBL/GenBank/DDBJ databases">
        <title>Genome sequencing of Arcobacter sp. LPB0137.</title>
        <authorList>
            <person name="Lee G.-W."/>
            <person name="Yi H."/>
        </authorList>
    </citation>
    <scope>NUCLEOTIDE SEQUENCE [LARGE SCALE GENOMIC DNA]</scope>
    <source>
        <strain evidence="1 2">LPB0137</strain>
    </source>
</reference>
<name>A0A1P8KM97_9BACT</name>